<dbReference type="Proteomes" id="UP000261620">
    <property type="component" value="Unplaced"/>
</dbReference>
<evidence type="ECO:0000256" key="13">
    <source>
        <dbReference type="ARBA" id="ARBA00023155"/>
    </source>
</evidence>
<evidence type="ECO:0000256" key="4">
    <source>
        <dbReference type="ARBA" id="ARBA00022491"/>
    </source>
</evidence>
<feature type="domain" description="Homeobox" evidence="19">
    <location>
        <begin position="302"/>
        <end position="345"/>
    </location>
</feature>
<dbReference type="Pfam" id="PF18387">
    <property type="entry name" value="zf_C2H2_ZHX"/>
    <property type="match status" value="1"/>
</dbReference>
<reference evidence="20" key="1">
    <citation type="submission" date="2025-08" db="UniProtKB">
        <authorList>
            <consortium name="Ensembl"/>
        </authorList>
    </citation>
    <scope>IDENTIFICATION</scope>
</reference>
<feature type="compositionally biased region" description="Polar residues" evidence="18">
    <location>
        <begin position="562"/>
        <end position="572"/>
    </location>
</feature>
<comment type="similarity">
    <text evidence="3">Belongs to the ZHX family.</text>
</comment>
<dbReference type="InterPro" id="IPR009057">
    <property type="entry name" value="Homeodomain-like_sf"/>
</dbReference>
<evidence type="ECO:0000256" key="2">
    <source>
        <dbReference type="ARBA" id="ARBA00004123"/>
    </source>
</evidence>
<feature type="region of interest" description="Disordered" evidence="18">
    <location>
        <begin position="638"/>
        <end position="660"/>
    </location>
</feature>
<feature type="DNA-binding region" description="Homeobox" evidence="16">
    <location>
        <begin position="304"/>
        <end position="346"/>
    </location>
</feature>
<keyword evidence="6" id="KW-0479">Metal-binding</keyword>
<feature type="compositionally biased region" description="Polar residues" evidence="18">
    <location>
        <begin position="512"/>
        <end position="545"/>
    </location>
</feature>
<feature type="compositionally biased region" description="Low complexity" evidence="18">
    <location>
        <begin position="639"/>
        <end position="651"/>
    </location>
</feature>
<keyword evidence="15 16" id="KW-0539">Nucleus</keyword>
<dbReference type="OMA" id="ACEPEDD"/>
<name>A0A3Q4BXA9_MOLML</name>
<evidence type="ECO:0000256" key="18">
    <source>
        <dbReference type="SAM" id="MobiDB-lite"/>
    </source>
</evidence>
<keyword evidence="11" id="KW-0805">Transcription regulation</keyword>
<evidence type="ECO:0000256" key="9">
    <source>
        <dbReference type="ARBA" id="ARBA00022782"/>
    </source>
</evidence>
<comment type="subcellular location">
    <subcellularLocation>
        <location evidence="2 16 17">Nucleus</location>
    </subcellularLocation>
</comment>
<reference evidence="20" key="2">
    <citation type="submission" date="2025-09" db="UniProtKB">
        <authorList>
            <consortium name="Ensembl"/>
        </authorList>
    </citation>
    <scope>IDENTIFICATION</scope>
</reference>
<evidence type="ECO:0000256" key="3">
    <source>
        <dbReference type="ARBA" id="ARBA00007440"/>
    </source>
</evidence>
<keyword evidence="10" id="KW-0862">Zinc</keyword>
<evidence type="ECO:0000256" key="16">
    <source>
        <dbReference type="PROSITE-ProRule" id="PRU00108"/>
    </source>
</evidence>
<dbReference type="STRING" id="94237.ENSMMOP00000026932"/>
<feature type="compositionally biased region" description="Low complexity" evidence="18">
    <location>
        <begin position="683"/>
        <end position="703"/>
    </location>
</feature>
<dbReference type="FunFam" id="3.30.160.60:FF:002779">
    <property type="entry name" value="Zinc fingers and homeoboxes 3"/>
    <property type="match status" value="1"/>
</dbReference>
<dbReference type="SUPFAM" id="SSF57667">
    <property type="entry name" value="beta-beta-alpha zinc fingers"/>
    <property type="match status" value="2"/>
</dbReference>
<evidence type="ECO:0000256" key="12">
    <source>
        <dbReference type="ARBA" id="ARBA00023125"/>
    </source>
</evidence>
<dbReference type="SMART" id="SM00355">
    <property type="entry name" value="ZnF_C2H2"/>
    <property type="match status" value="2"/>
</dbReference>
<feature type="compositionally biased region" description="Low complexity" evidence="18">
    <location>
        <begin position="546"/>
        <end position="561"/>
    </location>
</feature>
<feature type="region of interest" description="Disordered" evidence="18">
    <location>
        <begin position="961"/>
        <end position="1006"/>
    </location>
</feature>
<comment type="function">
    <text evidence="1">Sequence-specific transcription factor which is part of a developmental regulatory system that provides cells with specific positional identities on the anterior-posterior axis.</text>
</comment>
<dbReference type="FunFam" id="1.10.10.60:FF:000212">
    <property type="entry name" value="Zinc fingers and homeoboxes protein 3"/>
    <property type="match status" value="1"/>
</dbReference>
<dbReference type="Ensembl" id="ENSMMOT00000027390.1">
    <property type="protein sequence ID" value="ENSMMOP00000026932.1"/>
    <property type="gene ID" value="ENSMMOG00000020371.1"/>
</dbReference>
<dbReference type="GO" id="GO:0005634">
    <property type="term" value="C:nucleus"/>
    <property type="evidence" value="ECO:0007669"/>
    <property type="project" value="UniProtKB-SubCell"/>
</dbReference>
<dbReference type="SUPFAM" id="SSF46689">
    <property type="entry name" value="Homeodomain-like"/>
    <property type="match status" value="4"/>
</dbReference>
<dbReference type="Gene3D" id="1.10.10.60">
    <property type="entry name" value="Homeodomain-like"/>
    <property type="match status" value="4"/>
</dbReference>
<feature type="region of interest" description="Disordered" evidence="18">
    <location>
        <begin position="672"/>
        <end position="751"/>
    </location>
</feature>
<feature type="domain" description="Homeobox" evidence="19">
    <location>
        <begin position="724"/>
        <end position="772"/>
    </location>
</feature>
<dbReference type="CDD" id="cd00086">
    <property type="entry name" value="homeodomain"/>
    <property type="match status" value="4"/>
</dbReference>
<evidence type="ECO:0000256" key="7">
    <source>
        <dbReference type="ARBA" id="ARBA00022737"/>
    </source>
</evidence>
<protein>
    <recommendedName>
        <fullName evidence="19">Homeobox domain-containing protein</fullName>
    </recommendedName>
</protein>
<feature type="region of interest" description="Disordered" evidence="18">
    <location>
        <begin position="512"/>
        <end position="577"/>
    </location>
</feature>
<feature type="domain" description="Homeobox" evidence="19">
    <location>
        <begin position="587"/>
        <end position="637"/>
    </location>
</feature>
<dbReference type="PANTHER" id="PTHR15467">
    <property type="entry name" value="ZINC-FINGERS AND HOMEOBOXES RELATED"/>
    <property type="match status" value="1"/>
</dbReference>
<organism evidence="20 21">
    <name type="scientific">Mola mola</name>
    <name type="common">Ocean sunfish</name>
    <name type="synonym">Tetraodon mola</name>
    <dbReference type="NCBI Taxonomy" id="94237"/>
    <lineage>
        <taxon>Eukaryota</taxon>
        <taxon>Metazoa</taxon>
        <taxon>Chordata</taxon>
        <taxon>Craniata</taxon>
        <taxon>Vertebrata</taxon>
        <taxon>Euteleostomi</taxon>
        <taxon>Actinopterygii</taxon>
        <taxon>Neopterygii</taxon>
        <taxon>Teleostei</taxon>
        <taxon>Neoteleostei</taxon>
        <taxon>Acanthomorphata</taxon>
        <taxon>Eupercaria</taxon>
        <taxon>Tetraodontiformes</taxon>
        <taxon>Molidae</taxon>
        <taxon>Mola</taxon>
    </lineage>
</organism>
<evidence type="ECO:0000256" key="5">
    <source>
        <dbReference type="ARBA" id="ARBA00022553"/>
    </source>
</evidence>
<evidence type="ECO:0000313" key="21">
    <source>
        <dbReference type="Proteomes" id="UP000261620"/>
    </source>
</evidence>
<dbReference type="AlphaFoldDB" id="A0A3Q4BXA9"/>
<keyword evidence="7" id="KW-0677">Repeat</keyword>
<feature type="compositionally biased region" description="Basic and acidic residues" evidence="18">
    <location>
        <begin position="793"/>
        <end position="803"/>
    </location>
</feature>
<evidence type="ECO:0000259" key="19">
    <source>
        <dbReference type="PROSITE" id="PS50071"/>
    </source>
</evidence>
<dbReference type="PROSITE" id="PS50071">
    <property type="entry name" value="HOMEOBOX_2"/>
    <property type="match status" value="4"/>
</dbReference>
<keyword evidence="21" id="KW-1185">Reference proteome</keyword>
<dbReference type="GO" id="GO:0030154">
    <property type="term" value="P:cell differentiation"/>
    <property type="evidence" value="ECO:0007669"/>
    <property type="project" value="UniProtKB-KW"/>
</dbReference>
<feature type="domain" description="Homeobox" evidence="19">
    <location>
        <begin position="838"/>
        <end position="898"/>
    </location>
</feature>
<feature type="compositionally biased region" description="Basic and acidic residues" evidence="18">
    <location>
        <begin position="717"/>
        <end position="727"/>
    </location>
</feature>
<accession>A0A3Q4BXA9</accession>
<evidence type="ECO:0000256" key="11">
    <source>
        <dbReference type="ARBA" id="ARBA00023015"/>
    </source>
</evidence>
<keyword evidence="5" id="KW-0597">Phosphoprotein</keyword>
<evidence type="ECO:0000256" key="10">
    <source>
        <dbReference type="ARBA" id="ARBA00022833"/>
    </source>
</evidence>
<keyword evidence="12 16" id="KW-0238">DNA-binding</keyword>
<evidence type="ECO:0000256" key="15">
    <source>
        <dbReference type="ARBA" id="ARBA00023242"/>
    </source>
</evidence>
<dbReference type="PANTHER" id="PTHR15467:SF6">
    <property type="entry name" value="ZINC FINGERS AND HOMEOBOXES PROTEIN 3"/>
    <property type="match status" value="1"/>
</dbReference>
<evidence type="ECO:0000313" key="20">
    <source>
        <dbReference type="Ensembl" id="ENSMMOP00000026932.1"/>
    </source>
</evidence>
<feature type="region of interest" description="Disordered" evidence="18">
    <location>
        <begin position="823"/>
        <end position="842"/>
    </location>
</feature>
<dbReference type="SMART" id="SM00389">
    <property type="entry name" value="HOX"/>
    <property type="match status" value="4"/>
</dbReference>
<feature type="DNA-binding region" description="Homeobox" evidence="16">
    <location>
        <begin position="589"/>
        <end position="638"/>
    </location>
</feature>
<evidence type="ECO:0000256" key="17">
    <source>
        <dbReference type="RuleBase" id="RU000682"/>
    </source>
</evidence>
<dbReference type="InterPro" id="IPR001356">
    <property type="entry name" value="HD"/>
</dbReference>
<feature type="compositionally biased region" description="Polar residues" evidence="18">
    <location>
        <begin position="831"/>
        <end position="842"/>
    </location>
</feature>
<feature type="DNA-binding region" description="Homeobox" evidence="16">
    <location>
        <begin position="840"/>
        <end position="899"/>
    </location>
</feature>
<evidence type="ECO:0000256" key="14">
    <source>
        <dbReference type="ARBA" id="ARBA00023163"/>
    </source>
</evidence>
<feature type="DNA-binding region" description="Homeobox" evidence="16">
    <location>
        <begin position="726"/>
        <end position="773"/>
    </location>
</feature>
<keyword evidence="13 16" id="KW-0371">Homeobox</keyword>
<keyword evidence="9" id="KW-0221">Differentiation</keyword>
<evidence type="ECO:0000256" key="6">
    <source>
        <dbReference type="ARBA" id="ARBA00022723"/>
    </source>
</evidence>
<dbReference type="InterPro" id="IPR013087">
    <property type="entry name" value="Znf_C2H2_type"/>
</dbReference>
<evidence type="ECO:0000256" key="8">
    <source>
        <dbReference type="ARBA" id="ARBA00022771"/>
    </source>
</evidence>
<keyword evidence="8" id="KW-0863">Zinc-finger</keyword>
<dbReference type="GO" id="GO:0003677">
    <property type="term" value="F:DNA binding"/>
    <property type="evidence" value="ECO:0007669"/>
    <property type="project" value="UniProtKB-UniRule"/>
</dbReference>
<dbReference type="Pfam" id="PF00046">
    <property type="entry name" value="Homeodomain"/>
    <property type="match status" value="3"/>
</dbReference>
<feature type="compositionally biased region" description="Basic and acidic residues" evidence="18">
    <location>
        <begin position="49"/>
        <end position="61"/>
    </location>
</feature>
<dbReference type="GO" id="GO:0008270">
    <property type="term" value="F:zinc ion binding"/>
    <property type="evidence" value="ECO:0007669"/>
    <property type="project" value="UniProtKB-KW"/>
</dbReference>
<evidence type="ECO:0000256" key="1">
    <source>
        <dbReference type="ARBA" id="ARBA00003263"/>
    </source>
</evidence>
<dbReference type="Gene3D" id="3.30.160.60">
    <property type="entry name" value="Classic Zinc Finger"/>
    <property type="match status" value="1"/>
</dbReference>
<dbReference type="InterPro" id="IPR041057">
    <property type="entry name" value="ZHX_Znf_C2H2"/>
</dbReference>
<feature type="region of interest" description="Disordered" evidence="18">
    <location>
        <begin position="172"/>
        <end position="206"/>
    </location>
</feature>
<proteinExistence type="inferred from homology"/>
<feature type="region of interest" description="Disordered" evidence="18">
    <location>
        <begin position="777"/>
        <end position="805"/>
    </location>
</feature>
<keyword evidence="14" id="KW-0804">Transcription</keyword>
<dbReference type="GO" id="GO:0000981">
    <property type="term" value="F:DNA-binding transcription factor activity, RNA polymerase II-specific"/>
    <property type="evidence" value="ECO:0007669"/>
    <property type="project" value="TreeGrafter"/>
</dbReference>
<sequence length="1006" mass="108844">MASKRKSTTPCMIPSKIIRPAEEVQPDSPAALHQSRVSGGQHSPLESGESSKPEKGDTSKDDAGTYTCKLCNFETHDLNLFLDHVYSGHSDFRADPSFLCVSCGFSAPKFEGLALHNARVHPSTLNTTLQLRRRDRRVVVEQKLMTGADIGKDNEIIITKTPIMRMLKGKSEPKRIVVSHPSDEEPSSDPNAMSASRETERKDTAPVTVSNVHTIVHNGTNKVTLPSAIQIVNGSGTLPILKTPITQVVSVVQYKNQSTPVTASSNISSTSSPSSSKNLPKVMIPLSSIPTYSASMDSSSFLKTSFSKFPYPTKAELCYLTVVTKFPEEQIKIWFTAQRLKQGISWSPEEIEEARRKMFNTIIQAAPSGSQNKTQAQCNPAPQTITVLPASLGATGIPHILQGSLVSQGGVLVTQPVMANGIQVSSAPVAVAVTPKPQAAARPMMQARPAAALVADKGVSMMVGTVGSSNTGSNIIISSNNTSQTVGGGTSSNIGSSQASVINLSLGSSNHSKAKVSSVSGKPSSANADCNDKNNSNVTSNVNAKNTDNTNSGSNKNNSTTPLSGTPGSRTPINAFLDPSFYKGKKSQEQLNALKDSFQVSQFPDQEEVDRLIALTGLTVREVRKWFSDRRYHFRNLKGSRSSSVGQSKSGTAAGSNSGTLVSNAIDLTEFSSNSGAKTPGHSSAPVSPTASQTPTSPTTSSRRLPRPPSPDFTAVRYKEREPHQVRALETSFAQDPDPSGEEVDRLRSETKMTRREIHGWFAERRKRMAAEKKKEEAERVLREDEEGVEMDGEGRQKEDGSGELKVNPIKINLKMLKVTEANGKAASEGSDGSTSQLQSSTIRGKKTVEQLEMLKQVYVRTQWPSAAQYDELISGTGLPRPEVVRWFGDSRYMQKNGQLKWLEAYQNMALGEDLQKGNPQVLQAHLDIHGRLEETQVFKRNVYIYFIFFHLSLLGKKKISEPRTTGSSPPEPQAGGGTEEKMEQSVCGVAAEVEEANSDKTVNPI</sequence>
<dbReference type="FunFam" id="1.10.10.60:FF:000062">
    <property type="entry name" value="zinc fingers and homeoboxes protein 3"/>
    <property type="match status" value="1"/>
</dbReference>
<dbReference type="InterPro" id="IPR036236">
    <property type="entry name" value="Znf_C2H2_sf"/>
</dbReference>
<feature type="region of interest" description="Disordered" evidence="18">
    <location>
        <begin position="1"/>
        <end position="61"/>
    </location>
</feature>
<keyword evidence="4" id="KW-0678">Repressor</keyword>